<evidence type="ECO:0000313" key="2">
    <source>
        <dbReference type="Proteomes" id="UP000034805"/>
    </source>
</evidence>
<organism evidence="1 2">
    <name type="scientific">Scleropages formosus</name>
    <name type="common">Asian bonytongue</name>
    <name type="synonym">Osteoglossum formosum</name>
    <dbReference type="NCBI Taxonomy" id="113540"/>
    <lineage>
        <taxon>Eukaryota</taxon>
        <taxon>Metazoa</taxon>
        <taxon>Chordata</taxon>
        <taxon>Craniata</taxon>
        <taxon>Vertebrata</taxon>
        <taxon>Euteleostomi</taxon>
        <taxon>Actinopterygii</taxon>
        <taxon>Neopterygii</taxon>
        <taxon>Teleostei</taxon>
        <taxon>Osteoglossocephala</taxon>
        <taxon>Osteoglossomorpha</taxon>
        <taxon>Osteoglossiformes</taxon>
        <taxon>Osteoglossidae</taxon>
        <taxon>Scleropages</taxon>
    </lineage>
</organism>
<dbReference type="AlphaFoldDB" id="A0A0P7WB18"/>
<reference evidence="1 2" key="1">
    <citation type="submission" date="2015-08" db="EMBL/GenBank/DDBJ databases">
        <title>The genome of the Asian arowana (Scleropages formosus).</title>
        <authorList>
            <person name="Tan M.H."/>
            <person name="Gan H.M."/>
            <person name="Croft L.J."/>
            <person name="Austin C.M."/>
        </authorList>
    </citation>
    <scope>NUCLEOTIDE SEQUENCE [LARGE SCALE GENOMIC DNA]</scope>
    <source>
        <strain evidence="1">Aro1</strain>
    </source>
</reference>
<protein>
    <submittedName>
        <fullName evidence="1">Uncharacterized protein</fullName>
    </submittedName>
</protein>
<proteinExistence type="predicted"/>
<comment type="caution">
    <text evidence="1">The sequence shown here is derived from an EMBL/GenBank/DDBJ whole genome shotgun (WGS) entry which is preliminary data.</text>
</comment>
<accession>A0A0P7WB18</accession>
<feature type="non-terminal residue" evidence="1">
    <location>
        <position position="85"/>
    </location>
</feature>
<sequence length="85" mass="9207">MPINLKSQNFFIMKKPMRGAPMPSPALSFTLALFTCRSSSGVAGGKEEVTTHNRSTEHDDDSDIACTANFCGGENSESKMNVHVK</sequence>
<gene>
    <name evidence="1" type="ORF">Z043_123947</name>
</gene>
<dbReference type="Proteomes" id="UP000034805">
    <property type="component" value="Unassembled WGS sequence"/>
</dbReference>
<dbReference type="EMBL" id="JARO02014342">
    <property type="protein sequence ID" value="KPP58244.1"/>
    <property type="molecule type" value="Genomic_DNA"/>
</dbReference>
<evidence type="ECO:0000313" key="1">
    <source>
        <dbReference type="EMBL" id="KPP58244.1"/>
    </source>
</evidence>
<name>A0A0P7WB18_SCLFO</name>